<comment type="subcellular location">
    <subcellularLocation>
        <location evidence="4">Peroxisome membrane</location>
    </subcellularLocation>
</comment>
<evidence type="ECO:0000256" key="1">
    <source>
        <dbReference type="ARBA" id="ARBA00022593"/>
    </source>
</evidence>
<dbReference type="GO" id="GO:0016559">
    <property type="term" value="P:peroxisome fission"/>
    <property type="evidence" value="ECO:0007669"/>
    <property type="project" value="InterPro"/>
</dbReference>
<gene>
    <name evidence="6" type="ORF">SPIL2461_LOCUS19078</name>
</gene>
<dbReference type="EMBL" id="CAJNIZ010044271">
    <property type="protein sequence ID" value="CAE7683615.1"/>
    <property type="molecule type" value="Genomic_DNA"/>
</dbReference>
<dbReference type="Proteomes" id="UP000649617">
    <property type="component" value="Unassembled WGS sequence"/>
</dbReference>
<dbReference type="PANTHER" id="PTHR12652">
    <property type="entry name" value="PEROXISOMAL BIOGENESIS FACTOR 11"/>
    <property type="match status" value="1"/>
</dbReference>
<sequence>MASTSSSAASKEPVYFRLPLSEKELDLKAANKILSSAQTREKFLKILQYGSKLLSYFLLRSGNEWGKHFESLSKNLSTARRFFKLMRTSSALQDRCRPYRMTQGALKEKNARCVPVSCFSLAVVAERRLRYGLRAPVASHSLCFLKEISLPMPGMMFFHARTGFGPDLHTTAHKNFEYGVSRRTGPANRRTGNGPPAPLRSAG</sequence>
<dbReference type="PANTHER" id="PTHR12652:SF50">
    <property type="entry name" value="PEROXIN 11"/>
    <property type="match status" value="1"/>
</dbReference>
<comment type="caution">
    <text evidence="6">The sequence shown here is derived from an EMBL/GenBank/DDBJ whole genome shotgun (WGS) entry which is preliminary data.</text>
</comment>
<keyword evidence="7" id="KW-1185">Reference proteome</keyword>
<dbReference type="AlphaFoldDB" id="A0A812WI11"/>
<evidence type="ECO:0000256" key="5">
    <source>
        <dbReference type="SAM" id="MobiDB-lite"/>
    </source>
</evidence>
<evidence type="ECO:0000256" key="4">
    <source>
        <dbReference type="ARBA" id="ARBA00046271"/>
    </source>
</evidence>
<dbReference type="GO" id="GO:0005778">
    <property type="term" value="C:peroxisomal membrane"/>
    <property type="evidence" value="ECO:0007669"/>
    <property type="project" value="UniProtKB-SubCell"/>
</dbReference>
<evidence type="ECO:0000313" key="6">
    <source>
        <dbReference type="EMBL" id="CAE7683615.1"/>
    </source>
</evidence>
<evidence type="ECO:0000256" key="2">
    <source>
        <dbReference type="ARBA" id="ARBA00023136"/>
    </source>
</evidence>
<organism evidence="6 7">
    <name type="scientific">Symbiodinium pilosum</name>
    <name type="common">Dinoflagellate</name>
    <dbReference type="NCBI Taxonomy" id="2952"/>
    <lineage>
        <taxon>Eukaryota</taxon>
        <taxon>Sar</taxon>
        <taxon>Alveolata</taxon>
        <taxon>Dinophyceae</taxon>
        <taxon>Suessiales</taxon>
        <taxon>Symbiodiniaceae</taxon>
        <taxon>Symbiodinium</taxon>
    </lineage>
</organism>
<evidence type="ECO:0000256" key="3">
    <source>
        <dbReference type="ARBA" id="ARBA00023140"/>
    </source>
</evidence>
<dbReference type="OrthoDB" id="10557704at2759"/>
<feature type="region of interest" description="Disordered" evidence="5">
    <location>
        <begin position="179"/>
        <end position="203"/>
    </location>
</feature>
<keyword evidence="3" id="KW-0576">Peroxisome</keyword>
<dbReference type="InterPro" id="IPR008733">
    <property type="entry name" value="PEX11"/>
</dbReference>
<evidence type="ECO:0000313" key="7">
    <source>
        <dbReference type="Proteomes" id="UP000649617"/>
    </source>
</evidence>
<accession>A0A812WI11</accession>
<protein>
    <submittedName>
        <fullName evidence="6">Uncharacterized protein</fullName>
    </submittedName>
</protein>
<dbReference type="Pfam" id="PF05648">
    <property type="entry name" value="PEX11"/>
    <property type="match status" value="1"/>
</dbReference>
<name>A0A812WI11_SYMPI</name>
<proteinExistence type="predicted"/>
<keyword evidence="1" id="KW-0962">Peroxisome biogenesis</keyword>
<keyword evidence="2" id="KW-0472">Membrane</keyword>
<reference evidence="6" key="1">
    <citation type="submission" date="2021-02" db="EMBL/GenBank/DDBJ databases">
        <authorList>
            <person name="Dougan E. K."/>
            <person name="Rhodes N."/>
            <person name="Thang M."/>
            <person name="Chan C."/>
        </authorList>
    </citation>
    <scope>NUCLEOTIDE SEQUENCE</scope>
</reference>